<evidence type="ECO:0000313" key="3">
    <source>
        <dbReference type="EMBL" id="MFC4376864.1"/>
    </source>
</evidence>
<proteinExistence type="predicted"/>
<dbReference type="Gene3D" id="2.120.10.30">
    <property type="entry name" value="TolB, C-terminal domain"/>
    <property type="match status" value="1"/>
</dbReference>
<gene>
    <name evidence="3" type="ORF">ACFO5K_22495</name>
</gene>
<dbReference type="SUPFAM" id="SSF63829">
    <property type="entry name" value="Calcium-dependent phosphotriesterase"/>
    <property type="match status" value="1"/>
</dbReference>
<evidence type="ECO:0000256" key="1">
    <source>
        <dbReference type="SAM" id="SignalP"/>
    </source>
</evidence>
<dbReference type="Pfam" id="PF08450">
    <property type="entry name" value="SGL"/>
    <property type="match status" value="1"/>
</dbReference>
<accession>A0ABV8VMQ8</accession>
<name>A0ABV8VMQ8_9NOCA</name>
<evidence type="ECO:0000259" key="2">
    <source>
        <dbReference type="Pfam" id="PF08450"/>
    </source>
</evidence>
<dbReference type="InterPro" id="IPR013658">
    <property type="entry name" value="SGL"/>
</dbReference>
<feature type="chain" id="PRO_5045731126" evidence="1">
    <location>
        <begin position="33"/>
        <end position="319"/>
    </location>
</feature>
<dbReference type="InterPro" id="IPR011042">
    <property type="entry name" value="6-blade_b-propeller_TolB-like"/>
</dbReference>
<feature type="domain" description="SMP-30/Gluconolactonase/LRE-like region" evidence="2">
    <location>
        <begin position="183"/>
        <end position="277"/>
    </location>
</feature>
<organism evidence="3 4">
    <name type="scientific">Nocardia halotolerans</name>
    <dbReference type="NCBI Taxonomy" id="1755878"/>
    <lineage>
        <taxon>Bacteria</taxon>
        <taxon>Bacillati</taxon>
        <taxon>Actinomycetota</taxon>
        <taxon>Actinomycetes</taxon>
        <taxon>Mycobacteriales</taxon>
        <taxon>Nocardiaceae</taxon>
        <taxon>Nocardia</taxon>
    </lineage>
</organism>
<reference evidence="4" key="1">
    <citation type="journal article" date="2019" name="Int. J. Syst. Evol. Microbiol.">
        <title>The Global Catalogue of Microorganisms (GCM) 10K type strain sequencing project: providing services to taxonomists for standard genome sequencing and annotation.</title>
        <authorList>
            <consortium name="The Broad Institute Genomics Platform"/>
            <consortium name="The Broad Institute Genome Sequencing Center for Infectious Disease"/>
            <person name="Wu L."/>
            <person name="Ma J."/>
        </authorList>
    </citation>
    <scope>NUCLEOTIDE SEQUENCE [LARGE SCALE GENOMIC DNA]</scope>
    <source>
        <strain evidence="4">IBRC-M 10490</strain>
    </source>
</reference>
<dbReference type="RefSeq" id="WP_378566490.1">
    <property type="nucleotide sequence ID" value="NZ_JBHSDL010000028.1"/>
</dbReference>
<protein>
    <submittedName>
        <fullName evidence="3">SMP-30/gluconolactonase/LRE family protein</fullName>
    </submittedName>
</protein>
<evidence type="ECO:0000313" key="4">
    <source>
        <dbReference type="Proteomes" id="UP001595844"/>
    </source>
</evidence>
<keyword evidence="1" id="KW-0732">Signal</keyword>
<dbReference type="Proteomes" id="UP001595844">
    <property type="component" value="Unassembled WGS sequence"/>
</dbReference>
<feature type="signal peptide" evidence="1">
    <location>
        <begin position="1"/>
        <end position="32"/>
    </location>
</feature>
<keyword evidence="4" id="KW-1185">Reference proteome</keyword>
<comment type="caution">
    <text evidence="3">The sequence shown here is derived from an EMBL/GenBank/DDBJ whole genome shotgun (WGS) entry which is preliminary data.</text>
</comment>
<dbReference type="EMBL" id="JBHSDL010000028">
    <property type="protein sequence ID" value="MFC4376864.1"/>
    <property type="molecule type" value="Genomic_DNA"/>
</dbReference>
<sequence length="319" mass="32822">MNDRVRGSVVARILCCVALAAAPLLAITSASAQPSPCGAVWESSEVVSGLGKLENLEPDGAGGFYLAGVERGVIYHLDAEHTVTTVATGLHAPAGLRLLGSTLYFLTGDSVEANLLNLPTGALNRLDLGTGAVEVLVEGLTAPNGLLLLPDGDLLLSWAVVVGAGTGVSRYSPATATFTPNWAPVPSSNGLSLSPDHTAVYVSNSATGAFYRVPLDTPADYTTLPSGFGPLVDAPDDFATTDRDELYVALNFAGKIAHYDPATGTTCDIRTGLHAPTYPPGPTSVRIAPDGDGHALYVTASTGSLYRLRPPTGIDLNPG</sequence>